<evidence type="ECO:0000313" key="2">
    <source>
        <dbReference type="Proteomes" id="UP000183104"/>
    </source>
</evidence>
<gene>
    <name evidence="1" type="ORF">SAMN05661077_1907</name>
</gene>
<dbReference type="InterPro" id="IPR011006">
    <property type="entry name" value="CheY-like_superfamily"/>
</dbReference>
<dbReference type="EMBL" id="FMUN01000005">
    <property type="protein sequence ID" value="SCY36915.1"/>
    <property type="molecule type" value="Genomic_DNA"/>
</dbReference>
<dbReference type="RefSeq" id="WP_054965395.1">
    <property type="nucleotide sequence ID" value="NZ_FMUN01000005.1"/>
</dbReference>
<evidence type="ECO:0008006" key="3">
    <source>
        <dbReference type="Google" id="ProtNLM"/>
    </source>
</evidence>
<name>A0A0N8PNC5_9GAMM</name>
<keyword evidence="2" id="KW-1185">Reference proteome</keyword>
<protein>
    <recommendedName>
        <fullName evidence="3">Response regulatory domain-containing protein</fullName>
    </recommendedName>
</protein>
<proteinExistence type="predicted"/>
<evidence type="ECO:0000313" key="1">
    <source>
        <dbReference type="EMBL" id="SCY36915.1"/>
    </source>
</evidence>
<dbReference type="OrthoDB" id="5296446at2"/>
<dbReference type="SUPFAM" id="SSF52172">
    <property type="entry name" value="CheY-like"/>
    <property type="match status" value="1"/>
</dbReference>
<dbReference type="AlphaFoldDB" id="A0A0N8PNC5"/>
<reference evidence="2" key="1">
    <citation type="submission" date="2016-10" db="EMBL/GenBank/DDBJ databases">
        <authorList>
            <person name="Varghese N."/>
        </authorList>
    </citation>
    <scope>NUCLEOTIDE SEQUENCE [LARGE SCALE GENOMIC DNA]</scope>
    <source>
        <strain evidence="2">HL 19</strain>
    </source>
</reference>
<sequence>MSEPTISRRLQPGFIIVTTDDAIARELKEAAGEDWQVEVVPAIEDAGEWNEILLYRFILLDLEQGAGDPVEQLQRIRREYMINTPVLAFGGDKATWDRVRPEGADRLFERGEITSKLPEFMEALGW</sequence>
<organism evidence="1 2">
    <name type="scientific">Thiohalorhabdus denitrificans</name>
    <dbReference type="NCBI Taxonomy" id="381306"/>
    <lineage>
        <taxon>Bacteria</taxon>
        <taxon>Pseudomonadati</taxon>
        <taxon>Pseudomonadota</taxon>
        <taxon>Gammaproteobacteria</taxon>
        <taxon>Thiohalorhabdales</taxon>
        <taxon>Thiohalorhabdaceae</taxon>
        <taxon>Thiohalorhabdus</taxon>
    </lineage>
</organism>
<accession>A0A0N8PNC5</accession>
<dbReference type="Proteomes" id="UP000183104">
    <property type="component" value="Unassembled WGS sequence"/>
</dbReference>